<sequence length="400" mass="44643">MRKFLLFTILATICFNLFSQTPAKLYATFDKNSTGIYNGYSAARVNQRITYDDVHIPIAAVPNADSIVITAVKYRVYSRAGRPNNIIRGYIAEFKDTTSTPHMLKSQTYLGGYQYNRTAETDVNNYYYAVYFGDSTKSDRYSAVKAANGVIDPNFSSFFVGINFTADSMYWYFSADTSKSLNFFWYYDPNTSSNGTSYFDSRYAAFSVDVWGYAKTAQGSLPVTFIDVAANRSSSGNTVTWTTSSEYNNKGYYVQKSKDGSNFTDIGFIEATGNLRLQTNSYSFEDVNTDGETVFYRIKQVDVDGKESLSKVVSVEGIGANISVYPNPTSDFINVIYQVENNAKVSVQLLSSDGKILEVIDRANLAKGQYQSRLTPKAAGVYRIKIVVDGKITIKTINKL</sequence>
<dbReference type="InterPro" id="IPR017868">
    <property type="entry name" value="Filamin/ABP280_repeat-like"/>
</dbReference>
<comment type="caution">
    <text evidence="3">The sequence shown here is derived from an EMBL/GenBank/DDBJ whole genome shotgun (WGS) entry which is preliminary data.</text>
</comment>
<dbReference type="Gene3D" id="2.60.40.10">
    <property type="entry name" value="Immunoglobulins"/>
    <property type="match status" value="1"/>
</dbReference>
<dbReference type="InterPro" id="IPR013783">
    <property type="entry name" value="Ig-like_fold"/>
</dbReference>
<dbReference type="Pfam" id="PF18962">
    <property type="entry name" value="Por_Secre_tail"/>
    <property type="match status" value="1"/>
</dbReference>
<evidence type="ECO:0000313" key="4">
    <source>
        <dbReference type="Proteomes" id="UP001210231"/>
    </source>
</evidence>
<keyword evidence="1" id="KW-0732">Signal</keyword>
<gene>
    <name evidence="3" type="ORF">O3P16_11860</name>
</gene>
<protein>
    <submittedName>
        <fullName evidence="3">T9SS type A sorting domain-containing protein</fullName>
    </submittedName>
</protein>
<accession>A0ABT4UKY4</accession>
<feature type="signal peptide" evidence="1">
    <location>
        <begin position="1"/>
        <end position="19"/>
    </location>
</feature>
<feature type="chain" id="PRO_5045095935" evidence="1">
    <location>
        <begin position="20"/>
        <end position="400"/>
    </location>
</feature>
<dbReference type="InterPro" id="IPR026444">
    <property type="entry name" value="Secre_tail"/>
</dbReference>
<dbReference type="Proteomes" id="UP001210231">
    <property type="component" value="Unassembled WGS sequence"/>
</dbReference>
<evidence type="ECO:0000256" key="1">
    <source>
        <dbReference type="SAM" id="SignalP"/>
    </source>
</evidence>
<dbReference type="EMBL" id="JAQGEF010000013">
    <property type="protein sequence ID" value="MDA3615506.1"/>
    <property type="molecule type" value="Genomic_DNA"/>
</dbReference>
<evidence type="ECO:0000259" key="2">
    <source>
        <dbReference type="Pfam" id="PF18962"/>
    </source>
</evidence>
<dbReference type="RefSeq" id="WP_407031832.1">
    <property type="nucleotide sequence ID" value="NZ_JAQGEF010000013.1"/>
</dbReference>
<organism evidence="3 4">
    <name type="scientific">Polluticaenibacter yanchengensis</name>
    <dbReference type="NCBI Taxonomy" id="3014562"/>
    <lineage>
        <taxon>Bacteria</taxon>
        <taxon>Pseudomonadati</taxon>
        <taxon>Bacteroidota</taxon>
        <taxon>Chitinophagia</taxon>
        <taxon>Chitinophagales</taxon>
        <taxon>Chitinophagaceae</taxon>
        <taxon>Polluticaenibacter</taxon>
    </lineage>
</organism>
<dbReference type="PROSITE" id="PS50194">
    <property type="entry name" value="FILAMIN_REPEAT"/>
    <property type="match status" value="1"/>
</dbReference>
<keyword evidence="4" id="KW-1185">Reference proteome</keyword>
<dbReference type="NCBIfam" id="TIGR04183">
    <property type="entry name" value="Por_Secre_tail"/>
    <property type="match status" value="1"/>
</dbReference>
<reference evidence="3 4" key="1">
    <citation type="submission" date="2022-12" db="EMBL/GenBank/DDBJ databases">
        <title>Chitinophagaceae gen. sp. nov., a new member of the family Chitinophagaceae, isolated from soil in a chemical factory.</title>
        <authorList>
            <person name="Ke Z."/>
        </authorList>
    </citation>
    <scope>NUCLEOTIDE SEQUENCE [LARGE SCALE GENOMIC DNA]</scope>
    <source>
        <strain evidence="3 4">LY-5</strain>
    </source>
</reference>
<feature type="domain" description="Secretion system C-terminal sorting" evidence="2">
    <location>
        <begin position="324"/>
        <end position="396"/>
    </location>
</feature>
<name>A0ABT4UKY4_9BACT</name>
<evidence type="ECO:0000313" key="3">
    <source>
        <dbReference type="EMBL" id="MDA3615506.1"/>
    </source>
</evidence>
<proteinExistence type="predicted"/>